<comment type="caution">
    <text evidence="2">The sequence shown here is derived from an EMBL/GenBank/DDBJ whole genome shotgun (WGS) entry which is preliminary data.</text>
</comment>
<keyword evidence="1" id="KW-0812">Transmembrane</keyword>
<keyword evidence="1" id="KW-0472">Membrane</keyword>
<sequence>MASKQGFNIHKMLRFIVIKFPVVVTEGKNVSLLIIVIVMIFIPFTLATHFVIFVFIISMIYPHGEKTASLAVSDTRYQDYLALPKAKRPTKRRCLRRWAFWSSWQKNRMRRSLIEKQPLNRECASFMAYWAQGTALGLT</sequence>
<name>A0ABT2E087_9ENTR</name>
<proteinExistence type="predicted"/>
<keyword evidence="3" id="KW-1185">Reference proteome</keyword>
<dbReference type="EMBL" id="JALIGE010000072">
    <property type="protein sequence ID" value="MCS2161290.1"/>
    <property type="molecule type" value="Genomic_DNA"/>
</dbReference>
<gene>
    <name evidence="2" type="ORF">MUU47_09165</name>
</gene>
<reference evidence="2 3" key="1">
    <citation type="submission" date="2022-04" db="EMBL/GenBank/DDBJ databases">
        <title>Proposal of a three novel species of Scandinavium, Scandinavium hiltneri, Scandinavium manionii, Scandinavium tedordense.</title>
        <authorList>
            <person name="Maddock D.W."/>
            <person name="Brady C.L."/>
            <person name="Denman S."/>
            <person name="Arnold D."/>
        </authorList>
    </citation>
    <scope>NUCLEOTIDE SEQUENCE [LARGE SCALE GENOMIC DNA]</scope>
    <source>
        <strain evidence="2 3">H11S7</strain>
    </source>
</reference>
<evidence type="ECO:0000256" key="1">
    <source>
        <dbReference type="SAM" id="Phobius"/>
    </source>
</evidence>
<protein>
    <submittedName>
        <fullName evidence="2">Uncharacterized protein</fullName>
    </submittedName>
</protein>
<accession>A0ABT2E087</accession>
<keyword evidence="1" id="KW-1133">Transmembrane helix</keyword>
<evidence type="ECO:0000313" key="3">
    <source>
        <dbReference type="Proteomes" id="UP001205357"/>
    </source>
</evidence>
<dbReference type="Proteomes" id="UP001205357">
    <property type="component" value="Unassembled WGS sequence"/>
</dbReference>
<evidence type="ECO:0000313" key="2">
    <source>
        <dbReference type="EMBL" id="MCS2161290.1"/>
    </source>
</evidence>
<organism evidence="2 3">
    <name type="scientific">Scandinavium hiltneri</name>
    <dbReference type="NCBI Taxonomy" id="2926519"/>
    <lineage>
        <taxon>Bacteria</taxon>
        <taxon>Pseudomonadati</taxon>
        <taxon>Pseudomonadota</taxon>
        <taxon>Gammaproteobacteria</taxon>
        <taxon>Enterobacterales</taxon>
        <taxon>Enterobacteriaceae</taxon>
        <taxon>Scandinavium</taxon>
    </lineage>
</organism>
<feature type="transmembrane region" description="Helical" evidence="1">
    <location>
        <begin position="30"/>
        <end position="57"/>
    </location>
</feature>
<dbReference type="RefSeq" id="WP_258987888.1">
    <property type="nucleotide sequence ID" value="NZ_JALIGE010000072.1"/>
</dbReference>